<proteinExistence type="predicted"/>
<sequence>YLDVLLIWQLQRPGIIKTGRSGLLCSPRVWSKKGQRGFTEDTSNLIIYLKRCWDSESHKGRGNENPSEENYKSS</sequence>
<reference evidence="1" key="1">
    <citation type="submission" date="2014-05" db="EMBL/GenBank/DDBJ databases">
        <authorList>
            <person name="Chronopoulou M."/>
        </authorList>
    </citation>
    <scope>NUCLEOTIDE SEQUENCE</scope>
    <source>
        <tissue evidence="1">Whole organism</tissue>
    </source>
</reference>
<protein>
    <submittedName>
        <fullName evidence="1">Uncharacterized protein</fullName>
    </submittedName>
</protein>
<dbReference type="EMBL" id="HACA01005393">
    <property type="protein sequence ID" value="CDW22754.1"/>
    <property type="molecule type" value="Transcribed_RNA"/>
</dbReference>
<dbReference type="AlphaFoldDB" id="A0A0K2T9I4"/>
<accession>A0A0K2T9I4</accession>
<name>A0A0K2T9I4_LEPSM</name>
<organism evidence="1">
    <name type="scientific">Lepeophtheirus salmonis</name>
    <name type="common">Salmon louse</name>
    <name type="synonym">Caligus salmonis</name>
    <dbReference type="NCBI Taxonomy" id="72036"/>
    <lineage>
        <taxon>Eukaryota</taxon>
        <taxon>Metazoa</taxon>
        <taxon>Ecdysozoa</taxon>
        <taxon>Arthropoda</taxon>
        <taxon>Crustacea</taxon>
        <taxon>Multicrustacea</taxon>
        <taxon>Hexanauplia</taxon>
        <taxon>Copepoda</taxon>
        <taxon>Siphonostomatoida</taxon>
        <taxon>Caligidae</taxon>
        <taxon>Lepeophtheirus</taxon>
    </lineage>
</organism>
<feature type="non-terminal residue" evidence="1">
    <location>
        <position position="1"/>
    </location>
</feature>
<evidence type="ECO:0000313" key="1">
    <source>
        <dbReference type="EMBL" id="CDW22754.1"/>
    </source>
</evidence>